<dbReference type="Gene3D" id="3.20.20.80">
    <property type="entry name" value="Glycosidases"/>
    <property type="match status" value="1"/>
</dbReference>
<evidence type="ECO:0000313" key="2">
    <source>
        <dbReference type="Proteomes" id="UP001397290"/>
    </source>
</evidence>
<gene>
    <name evidence="1" type="ORF">G3M48_009899</name>
</gene>
<keyword evidence="2" id="KW-1185">Reference proteome</keyword>
<accession>A0AAW0RIC1</accession>
<dbReference type="EMBL" id="JAAHCF010000848">
    <property type="protein sequence ID" value="KAK8141785.1"/>
    <property type="molecule type" value="Genomic_DNA"/>
</dbReference>
<reference evidence="1 2" key="1">
    <citation type="submission" date="2020-02" db="EMBL/GenBank/DDBJ databases">
        <title>Comparative genomics of the hypocrealean fungal genus Beauvera.</title>
        <authorList>
            <person name="Showalter D.N."/>
            <person name="Bushley K.E."/>
            <person name="Rehner S.A."/>
        </authorList>
    </citation>
    <scope>NUCLEOTIDE SEQUENCE [LARGE SCALE GENOMIC DNA]</scope>
    <source>
        <strain evidence="1 2">ARSEF4384</strain>
    </source>
</reference>
<protein>
    <submittedName>
        <fullName evidence="1">Uncharacterized protein</fullName>
    </submittedName>
</protein>
<dbReference type="AlphaFoldDB" id="A0AAW0RIC1"/>
<organism evidence="1 2">
    <name type="scientific">Beauveria asiatica</name>
    <dbReference type="NCBI Taxonomy" id="1069075"/>
    <lineage>
        <taxon>Eukaryota</taxon>
        <taxon>Fungi</taxon>
        <taxon>Dikarya</taxon>
        <taxon>Ascomycota</taxon>
        <taxon>Pezizomycotina</taxon>
        <taxon>Sordariomycetes</taxon>
        <taxon>Hypocreomycetidae</taxon>
        <taxon>Hypocreales</taxon>
        <taxon>Cordycipitaceae</taxon>
        <taxon>Beauveria</taxon>
    </lineage>
</organism>
<comment type="caution">
    <text evidence="1">The sequence shown here is derived from an EMBL/GenBank/DDBJ whole genome shotgun (WGS) entry which is preliminary data.</text>
</comment>
<evidence type="ECO:0000313" key="1">
    <source>
        <dbReference type="EMBL" id="KAK8141785.1"/>
    </source>
</evidence>
<name>A0AAW0RIC1_9HYPO</name>
<dbReference type="Proteomes" id="UP001397290">
    <property type="component" value="Unassembled WGS sequence"/>
</dbReference>
<proteinExistence type="predicted"/>
<sequence>MGYDVSDYRAIHPLHPPRDAVRKRRRKELLNAVGADRGELSMIFHFEFMDLGHGINGKFSPKLLSIDEMKKTLDKWQRLICAPSAASRANAPNHRVASAKLIAIFMMFQAGTPFFPHTLLPHTSQLLARATLCSTLLYL</sequence>